<name>K8ZQ28_9ENTE</name>
<dbReference type="STRING" id="1234409.C683_0467"/>
<gene>
    <name evidence="1" type="ORF">C683_0467</name>
</gene>
<accession>K8ZQ28</accession>
<dbReference type="SUPFAM" id="SSF56784">
    <property type="entry name" value="HAD-like"/>
    <property type="match status" value="1"/>
</dbReference>
<dbReference type="Gene3D" id="3.40.50.1000">
    <property type="entry name" value="HAD superfamily/HAD-like"/>
    <property type="match status" value="1"/>
</dbReference>
<organism evidence="1 2">
    <name type="scientific">Catellicoccus marimammalium M35/04/3</name>
    <dbReference type="NCBI Taxonomy" id="1234409"/>
    <lineage>
        <taxon>Bacteria</taxon>
        <taxon>Bacillati</taxon>
        <taxon>Bacillota</taxon>
        <taxon>Bacilli</taxon>
        <taxon>Lactobacillales</taxon>
        <taxon>Enterococcaceae</taxon>
        <taxon>Catellicoccus</taxon>
    </lineage>
</organism>
<sequence length="225" mass="26571">MEYTHLLFDIDDTILNFQTNEQQALRRLFYLYGIPYTEEKITQYQRENHALWQQYEQGMIDRSVIFEQRFTRFFALIGVDACGKEADYMYRLFLDEGHDLLPQAKEVLQTLKERGYHLLAATNGVKHTQYRRLREAGVLSYFERLYISEELGVQKPDVAFFRYILEQEKITEKEALMIGDTPSSDIAGGRAANIDTVFFDWKNPEAKVESTYRIHQLKDLETLLK</sequence>
<dbReference type="GO" id="GO:0008253">
    <property type="term" value="F:5'-nucleotidase activity"/>
    <property type="evidence" value="ECO:0007669"/>
    <property type="project" value="UniProtKB-EC"/>
</dbReference>
<dbReference type="InterPro" id="IPR006439">
    <property type="entry name" value="HAD-SF_hydro_IA"/>
</dbReference>
<dbReference type="Proteomes" id="UP000016057">
    <property type="component" value="Unassembled WGS sequence"/>
</dbReference>
<dbReference type="SFLD" id="SFLDG01135">
    <property type="entry name" value="C1.5.6:_HAD__Beta-PGM__Phospha"/>
    <property type="match status" value="1"/>
</dbReference>
<dbReference type="PATRIC" id="fig|1234409.3.peg.434"/>
<dbReference type="eggNOG" id="COG1011">
    <property type="taxonomic scope" value="Bacteria"/>
</dbReference>
<dbReference type="InterPro" id="IPR036412">
    <property type="entry name" value="HAD-like_sf"/>
</dbReference>
<keyword evidence="1" id="KW-0378">Hydrolase</keyword>
<dbReference type="NCBIfam" id="TIGR02254">
    <property type="entry name" value="YjjG_YfnB"/>
    <property type="match status" value="1"/>
</dbReference>
<reference evidence="1 2" key="1">
    <citation type="journal article" date="2013" name="Genome Announc.">
        <title>Draft Genome Sequence of Catellicoccus marimammalium, a Novel Species Commonly Found in Gull Feces.</title>
        <authorList>
            <person name="Weigand M.R."/>
            <person name="Ryu H."/>
            <person name="Bozcek L."/>
            <person name="Konstantinidis K.T."/>
            <person name="Santo Domingo J.W."/>
        </authorList>
    </citation>
    <scope>NUCLEOTIDE SEQUENCE [LARGE SCALE GENOMIC DNA]</scope>
    <source>
        <strain evidence="1 2">M35/04/3</strain>
    </source>
</reference>
<evidence type="ECO:0000313" key="2">
    <source>
        <dbReference type="Proteomes" id="UP000016057"/>
    </source>
</evidence>
<dbReference type="PANTHER" id="PTHR47478">
    <property type="match status" value="1"/>
</dbReference>
<dbReference type="Gene3D" id="1.10.150.240">
    <property type="entry name" value="Putative phosphatase, domain 2"/>
    <property type="match status" value="1"/>
</dbReference>
<proteinExistence type="predicted"/>
<keyword evidence="2" id="KW-1185">Reference proteome</keyword>
<dbReference type="NCBIfam" id="TIGR01509">
    <property type="entry name" value="HAD-SF-IA-v3"/>
    <property type="match status" value="1"/>
</dbReference>
<dbReference type="InterPro" id="IPR052550">
    <property type="entry name" value="Pyrimidine_5'-ntase_YjjG"/>
</dbReference>
<dbReference type="InterPro" id="IPR011951">
    <property type="entry name" value="HAD-SF_hydro_IA_YjjG/PynA"/>
</dbReference>
<dbReference type="PRINTS" id="PR00413">
    <property type="entry name" value="HADHALOGNASE"/>
</dbReference>
<dbReference type="PANTHER" id="PTHR47478:SF1">
    <property type="entry name" value="PYRIMIDINE 5'-NUCLEOTIDASE YJJG"/>
    <property type="match status" value="1"/>
</dbReference>
<dbReference type="SFLD" id="SFLDG01129">
    <property type="entry name" value="C1.5:_HAD__Beta-PGM__Phosphata"/>
    <property type="match status" value="1"/>
</dbReference>
<dbReference type="InterPro" id="IPR023214">
    <property type="entry name" value="HAD_sf"/>
</dbReference>
<dbReference type="RefSeq" id="WP_009489266.1">
    <property type="nucleotide sequence ID" value="NZ_AMYT01000011.1"/>
</dbReference>
<dbReference type="OrthoDB" id="9802350at2"/>
<protein>
    <submittedName>
        <fullName evidence="1">5'-nucleotidase YjjG</fullName>
        <ecNumber evidence="1">3.1.3.5</ecNumber>
    </submittedName>
</protein>
<evidence type="ECO:0000313" key="1">
    <source>
        <dbReference type="EMBL" id="EKU27686.1"/>
    </source>
</evidence>
<dbReference type="NCBIfam" id="TIGR01549">
    <property type="entry name" value="HAD-SF-IA-v1"/>
    <property type="match status" value="1"/>
</dbReference>
<dbReference type="EC" id="3.1.3.5" evidence="1"/>
<dbReference type="AlphaFoldDB" id="K8ZQ28"/>
<dbReference type="InterPro" id="IPR023198">
    <property type="entry name" value="PGP-like_dom2"/>
</dbReference>
<dbReference type="Pfam" id="PF00702">
    <property type="entry name" value="Hydrolase"/>
    <property type="match status" value="1"/>
</dbReference>
<dbReference type="EMBL" id="AMYT01000011">
    <property type="protein sequence ID" value="EKU27686.1"/>
    <property type="molecule type" value="Genomic_DNA"/>
</dbReference>
<comment type="caution">
    <text evidence="1">The sequence shown here is derived from an EMBL/GenBank/DDBJ whole genome shotgun (WGS) entry which is preliminary data.</text>
</comment>
<dbReference type="SFLD" id="SFLDS00003">
    <property type="entry name" value="Haloacid_Dehalogenase"/>
    <property type="match status" value="1"/>
</dbReference>